<reference evidence="2 3" key="1">
    <citation type="journal article" date="2011" name="J. Bacteriol.">
        <title>Complete genome sequence of Burkholderia rhizoxinica, an endosymbiont of Rhizopus microsporus.</title>
        <authorList>
            <person name="Lackner G."/>
            <person name="Moebius N."/>
            <person name="Partida-Martinez L."/>
            <person name="Hertweck C."/>
        </authorList>
    </citation>
    <scope>NUCLEOTIDE SEQUENCE [LARGE SCALE GENOMIC DNA]</scope>
    <source>
        <strain evidence="3">DSM 19002 / CIP 109453 / HKI 454</strain>
    </source>
</reference>
<evidence type="ECO:0000313" key="2">
    <source>
        <dbReference type="EMBL" id="CBW74703.1"/>
    </source>
</evidence>
<feature type="region of interest" description="Disordered" evidence="1">
    <location>
        <begin position="1"/>
        <end position="23"/>
    </location>
</feature>
<name>E5AQ21_MYCRK</name>
<dbReference type="Proteomes" id="UP000007437">
    <property type="component" value="Chromosome"/>
</dbReference>
<dbReference type="KEGG" id="brh:RBRH_02380"/>
<feature type="compositionally biased region" description="Basic and acidic residues" evidence="1">
    <location>
        <begin position="1"/>
        <end position="10"/>
    </location>
</feature>
<protein>
    <submittedName>
        <fullName evidence="2">Uncharacterized protein</fullName>
    </submittedName>
</protein>
<organism evidence="2 3">
    <name type="scientific">Mycetohabitans rhizoxinica (strain DSM 19002 / CIP 109453 / HKI 454)</name>
    <name type="common">Paraburkholderia rhizoxinica</name>
    <dbReference type="NCBI Taxonomy" id="882378"/>
    <lineage>
        <taxon>Bacteria</taxon>
        <taxon>Pseudomonadati</taxon>
        <taxon>Pseudomonadota</taxon>
        <taxon>Betaproteobacteria</taxon>
        <taxon>Burkholderiales</taxon>
        <taxon>Burkholderiaceae</taxon>
        <taxon>Mycetohabitans</taxon>
    </lineage>
</organism>
<dbReference type="HOGENOM" id="CLU_3059459_0_0_4"/>
<dbReference type="AlphaFoldDB" id="E5AQ21"/>
<sequence>MAAWRRERSGAQHRGGWPAQRRRASITLARRAAHVPYDVRDQSNRQQYFNRGQ</sequence>
<accession>E5AQ21</accession>
<evidence type="ECO:0000256" key="1">
    <source>
        <dbReference type="SAM" id="MobiDB-lite"/>
    </source>
</evidence>
<proteinExistence type="predicted"/>
<gene>
    <name evidence="2" type="ordered locus">RBRH_02380</name>
</gene>
<evidence type="ECO:0000313" key="3">
    <source>
        <dbReference type="Proteomes" id="UP000007437"/>
    </source>
</evidence>
<dbReference type="EMBL" id="FR687359">
    <property type="protein sequence ID" value="CBW74703.1"/>
    <property type="molecule type" value="Genomic_DNA"/>
</dbReference>